<dbReference type="Gene3D" id="3.40.718.10">
    <property type="entry name" value="Isopropylmalate Dehydrogenase"/>
    <property type="match status" value="1"/>
</dbReference>
<dbReference type="SUPFAM" id="SSF53659">
    <property type="entry name" value="Isocitrate/Isopropylmalate dehydrogenase-like"/>
    <property type="match status" value="1"/>
</dbReference>
<accession>A0ABY4CDV4</accession>
<reference evidence="4" key="1">
    <citation type="submission" date="2022-03" db="EMBL/GenBank/DDBJ databases">
        <title>Genome Identification and Characterization of new species Bdellovibrio reynosense LBG001 sp. nov. from a Mexico soil sample.</title>
        <authorList>
            <person name="Camilli A."/>
            <person name="Ajao Y."/>
            <person name="Guo X."/>
        </authorList>
    </citation>
    <scope>NUCLEOTIDE SEQUENCE</scope>
    <source>
        <strain evidence="4">LBG001</strain>
    </source>
</reference>
<evidence type="ECO:0000313" key="4">
    <source>
        <dbReference type="EMBL" id="UOF00385.1"/>
    </source>
</evidence>
<dbReference type="GO" id="GO:0050570">
    <property type="term" value="F:4-hydroxythreonine-4-phosphate dehydrogenase activity"/>
    <property type="evidence" value="ECO:0007669"/>
    <property type="project" value="UniProtKB-EC"/>
</dbReference>
<gene>
    <name evidence="4" type="ORF">MNR06_11820</name>
</gene>
<dbReference type="EC" id="1.1.1.262" evidence="4"/>
<dbReference type="PANTHER" id="PTHR30004">
    <property type="entry name" value="4-HYDROXYTHREONINE-4-PHOSPHATE DEHYDROGENASE"/>
    <property type="match status" value="1"/>
</dbReference>
<name>A0ABY4CDV4_9BACT</name>
<proteinExistence type="predicted"/>
<keyword evidence="2 4" id="KW-0560">Oxidoreductase</keyword>
<evidence type="ECO:0000313" key="5">
    <source>
        <dbReference type="Proteomes" id="UP000830116"/>
    </source>
</evidence>
<dbReference type="EMBL" id="CP093442">
    <property type="protein sequence ID" value="UOF00385.1"/>
    <property type="molecule type" value="Genomic_DNA"/>
</dbReference>
<dbReference type="RefSeq" id="WP_243536279.1">
    <property type="nucleotide sequence ID" value="NZ_CP093442.1"/>
</dbReference>
<keyword evidence="5" id="KW-1185">Reference proteome</keyword>
<sequence>MSKIRIALTTGDADGIGFEVTAKALSLLPKQKGVQFIMWRTDGADKKYLSLIDKKYERITVDTLEEALKIEGPYLIDIASELSPAHWVEVTAKACLDKKIDAMATAPLSKPAIKQAGFKDLGHTDILKRLSKSKFVNMGFIGEKFNVVLATAHLPINKVSESLRFDNLSQALINANSLRTKLTKLQSKRPIAILGLNPHAGERGLIGNEELKLFPQILDFAKKNKIPIEGPLVPDAAFFETNWKRYSVYLALYHDQGLIPFKMIHGQDSGVHISLGIPFIRTSVDHGTAKDIFGKNVANPHSMMDAITWAVKLARLKRA</sequence>
<evidence type="ECO:0000256" key="3">
    <source>
        <dbReference type="ARBA" id="ARBA00023027"/>
    </source>
</evidence>
<evidence type="ECO:0000256" key="2">
    <source>
        <dbReference type="ARBA" id="ARBA00023002"/>
    </source>
</evidence>
<dbReference type="InterPro" id="IPR005255">
    <property type="entry name" value="PdxA_fam"/>
</dbReference>
<keyword evidence="3" id="KW-0520">NAD</keyword>
<dbReference type="Proteomes" id="UP000830116">
    <property type="component" value="Chromosome"/>
</dbReference>
<dbReference type="PANTHER" id="PTHR30004:SF6">
    <property type="entry name" value="D-THREONATE 4-PHOSPHATE DEHYDROGENASE"/>
    <property type="match status" value="1"/>
</dbReference>
<organism evidence="4 5">
    <name type="scientific">Bdellovibrio reynosensis</name>
    <dbReference type="NCBI Taxonomy" id="2835041"/>
    <lineage>
        <taxon>Bacteria</taxon>
        <taxon>Pseudomonadati</taxon>
        <taxon>Bdellovibrionota</taxon>
        <taxon>Bdellovibrionia</taxon>
        <taxon>Bdellovibrionales</taxon>
        <taxon>Pseudobdellovibrionaceae</taxon>
        <taxon>Bdellovibrio</taxon>
    </lineage>
</organism>
<protein>
    <submittedName>
        <fullName evidence="4">4-hydroxythreonine-4-phosphate dehydrogenase PdxA</fullName>
        <ecNumber evidence="4">1.1.1.262</ecNumber>
    </submittedName>
</protein>
<dbReference type="Pfam" id="PF04166">
    <property type="entry name" value="PdxA"/>
    <property type="match status" value="1"/>
</dbReference>
<evidence type="ECO:0000256" key="1">
    <source>
        <dbReference type="ARBA" id="ARBA00022723"/>
    </source>
</evidence>
<keyword evidence="1" id="KW-0479">Metal-binding</keyword>